<gene>
    <name evidence="11" type="ORF">OFUS_LOCUS12373</name>
</gene>
<keyword evidence="8" id="KW-0407">Ion channel</keyword>
<dbReference type="InterPro" id="IPR003938">
    <property type="entry name" value="K_chnl_volt-dep_EAG/ELK/ERG"/>
</dbReference>
<dbReference type="Pfam" id="PF00520">
    <property type="entry name" value="Ion_trans"/>
    <property type="match status" value="1"/>
</dbReference>
<keyword evidence="2" id="KW-0813">Transport</keyword>
<evidence type="ECO:0000313" key="11">
    <source>
        <dbReference type="EMBL" id="CAH1786481.1"/>
    </source>
</evidence>
<dbReference type="InterPro" id="IPR014710">
    <property type="entry name" value="RmlC-like_jellyroll"/>
</dbReference>
<evidence type="ECO:0000256" key="10">
    <source>
        <dbReference type="SAM" id="Phobius"/>
    </source>
</evidence>
<dbReference type="FunFam" id="2.60.120.10:FF:000002">
    <property type="entry name" value="Cyclic nucleotide gated channel alpha 1a"/>
    <property type="match status" value="1"/>
</dbReference>
<evidence type="ECO:0000313" key="12">
    <source>
        <dbReference type="Proteomes" id="UP000749559"/>
    </source>
</evidence>
<keyword evidence="4 10" id="KW-1133">Transmembrane helix</keyword>
<dbReference type="Gene3D" id="1.10.287.70">
    <property type="match status" value="1"/>
</dbReference>
<dbReference type="GO" id="GO:0017071">
    <property type="term" value="C:intracellular cyclic nucleotide activated cation channel complex"/>
    <property type="evidence" value="ECO:0007669"/>
    <property type="project" value="TreeGrafter"/>
</dbReference>
<dbReference type="Pfam" id="PF00027">
    <property type="entry name" value="cNMP_binding"/>
    <property type="match status" value="1"/>
</dbReference>
<reference evidence="11" key="1">
    <citation type="submission" date="2022-03" db="EMBL/GenBank/DDBJ databases">
        <authorList>
            <person name="Martin C."/>
        </authorList>
    </citation>
    <scope>NUCLEOTIDE SEQUENCE</scope>
</reference>
<evidence type="ECO:0000256" key="2">
    <source>
        <dbReference type="ARBA" id="ARBA00022448"/>
    </source>
</evidence>
<dbReference type="InterPro" id="IPR000595">
    <property type="entry name" value="cNMP-bd_dom"/>
</dbReference>
<dbReference type="GO" id="GO:0005222">
    <property type="term" value="F:intracellularly cAMP-activated cation channel activity"/>
    <property type="evidence" value="ECO:0007669"/>
    <property type="project" value="TreeGrafter"/>
</dbReference>
<dbReference type="InterPro" id="IPR032406">
    <property type="entry name" value="CLZ_dom"/>
</dbReference>
<dbReference type="GO" id="GO:0030553">
    <property type="term" value="F:cGMP binding"/>
    <property type="evidence" value="ECO:0007669"/>
    <property type="project" value="TreeGrafter"/>
</dbReference>
<dbReference type="PANTHER" id="PTHR45638:SF11">
    <property type="entry name" value="CYCLIC NUCLEOTIDE-GATED CATION CHANNEL SUBUNIT A"/>
    <property type="match status" value="1"/>
</dbReference>
<dbReference type="SUPFAM" id="SSF51206">
    <property type="entry name" value="cAMP-binding domain-like"/>
    <property type="match status" value="1"/>
</dbReference>
<protein>
    <submittedName>
        <fullName evidence="11">Uncharacterized protein</fullName>
    </submittedName>
</protein>
<dbReference type="InterPro" id="IPR018490">
    <property type="entry name" value="cNMP-bd_dom_sf"/>
</dbReference>
<evidence type="ECO:0000256" key="4">
    <source>
        <dbReference type="ARBA" id="ARBA00022989"/>
    </source>
</evidence>
<dbReference type="PROSITE" id="PS00889">
    <property type="entry name" value="CNMP_BINDING_2"/>
    <property type="match status" value="1"/>
</dbReference>
<dbReference type="InterPro" id="IPR005821">
    <property type="entry name" value="Ion_trans_dom"/>
</dbReference>
<evidence type="ECO:0000256" key="5">
    <source>
        <dbReference type="ARBA" id="ARBA00023065"/>
    </source>
</evidence>
<dbReference type="Gene3D" id="1.10.287.630">
    <property type="entry name" value="Helix hairpin bin"/>
    <property type="match status" value="1"/>
</dbReference>
<comment type="caution">
    <text evidence="11">The sequence shown here is derived from an EMBL/GenBank/DDBJ whole genome shotgun (WGS) entry which is preliminary data.</text>
</comment>
<dbReference type="Gene3D" id="1.20.5.170">
    <property type="match status" value="1"/>
</dbReference>
<dbReference type="GO" id="GO:0044877">
    <property type="term" value="F:protein-containing complex binding"/>
    <property type="evidence" value="ECO:0007669"/>
    <property type="project" value="TreeGrafter"/>
</dbReference>
<evidence type="ECO:0000256" key="1">
    <source>
        <dbReference type="ARBA" id="ARBA00004141"/>
    </source>
</evidence>
<dbReference type="PROSITE" id="PS00888">
    <property type="entry name" value="CNMP_BINDING_1"/>
    <property type="match status" value="1"/>
</dbReference>
<feature type="transmembrane region" description="Helical" evidence="10">
    <location>
        <begin position="132"/>
        <end position="154"/>
    </location>
</feature>
<dbReference type="InterPro" id="IPR018488">
    <property type="entry name" value="cNMP-bd_CS"/>
</dbReference>
<dbReference type="SUPFAM" id="SSF81324">
    <property type="entry name" value="Voltage-gated potassium channels"/>
    <property type="match status" value="1"/>
</dbReference>
<dbReference type="Pfam" id="PF16526">
    <property type="entry name" value="CLZ"/>
    <property type="match status" value="1"/>
</dbReference>
<keyword evidence="6 10" id="KW-0472">Membrane</keyword>
<feature type="transmembrane region" description="Helical" evidence="10">
    <location>
        <begin position="312"/>
        <end position="331"/>
    </location>
</feature>
<evidence type="ECO:0000256" key="3">
    <source>
        <dbReference type="ARBA" id="ARBA00022692"/>
    </source>
</evidence>
<dbReference type="EMBL" id="CAIIXF020000006">
    <property type="protein sequence ID" value="CAH1786481.1"/>
    <property type="molecule type" value="Genomic_DNA"/>
</dbReference>
<dbReference type="FunFam" id="1.10.287.70:FF:000030">
    <property type="entry name" value="Cyclic nucleotide-gated channel alpha 3"/>
    <property type="match status" value="1"/>
</dbReference>
<dbReference type="PRINTS" id="PR01463">
    <property type="entry name" value="EAGCHANLFMLY"/>
</dbReference>
<feature type="compositionally biased region" description="Basic and acidic residues" evidence="9">
    <location>
        <begin position="46"/>
        <end position="63"/>
    </location>
</feature>
<evidence type="ECO:0000256" key="6">
    <source>
        <dbReference type="ARBA" id="ARBA00023136"/>
    </source>
</evidence>
<dbReference type="GO" id="GO:0005886">
    <property type="term" value="C:plasma membrane"/>
    <property type="evidence" value="ECO:0007669"/>
    <property type="project" value="TreeGrafter"/>
</dbReference>
<dbReference type="PROSITE" id="PS50042">
    <property type="entry name" value="CNMP_BINDING_3"/>
    <property type="match status" value="1"/>
</dbReference>
<organism evidence="11 12">
    <name type="scientific">Owenia fusiformis</name>
    <name type="common">Polychaete worm</name>
    <dbReference type="NCBI Taxonomy" id="6347"/>
    <lineage>
        <taxon>Eukaryota</taxon>
        <taxon>Metazoa</taxon>
        <taxon>Spiralia</taxon>
        <taxon>Lophotrochozoa</taxon>
        <taxon>Annelida</taxon>
        <taxon>Polychaeta</taxon>
        <taxon>Sedentaria</taxon>
        <taxon>Canalipalpata</taxon>
        <taxon>Sabellida</taxon>
        <taxon>Oweniida</taxon>
        <taxon>Oweniidae</taxon>
        <taxon>Owenia</taxon>
    </lineage>
</organism>
<dbReference type="Gene3D" id="2.60.120.10">
    <property type="entry name" value="Jelly Rolls"/>
    <property type="match status" value="1"/>
</dbReference>
<sequence>MGAGDRYITTTNEYFKTWNKAREKQQNAEESAVDVDSSDSSTSKQSSEHGDMSNKTDGDENENKIEFKTKRRRIVDFVKCCGCRAVDQLIRSWVVHPSDPGYYNWLAVISCAIMYNVFLIIARSVFWDLQEYYVHVWLPLDAISYILYILDVLVQFRTGYLEHGLMVTDFKKLAKHYTKTWTFKLDIISIIPFEIGYIWTGVNTPELRFNRLIKFTRLLEFFDRTLRRTNFPNLFRVFNLVFYIVIIVHWNACIYFAISNQMGFGVDKWVYPNISDPINRSLSRMYIYSFYWSSLTLLTIGETPHPEQDIQFLFVVFDYLIGVLIFASIVGNVGSMITNLNEARADFQRKLDSVKQYMDVRKVDPDLEKRVIKWFDYLWSNKQTLNEEAILSALPDTLRAELAIHIHLDTLKRVSIFQDCDPGLLVELVLKLKLSVYSPGDYICRKGDIGREMYIVKRGRLTVVGDDGSSVLASLQEGSVFGEVSVLNIVGAKSGNRRTANVRSQGYSDLFVLSKQDLWDTLKEYPDAKAKLIENGRNILMKHNLIDPEAEVKESQRKELATEQLGELEARFDVMQRQFSRLIGDYKATENKLKRRVAVLERAFKLQKTQLEPIANAD</sequence>
<feature type="transmembrane region" description="Helical" evidence="10">
    <location>
        <begin position="237"/>
        <end position="258"/>
    </location>
</feature>
<dbReference type="InterPro" id="IPR050866">
    <property type="entry name" value="CNG_cation_channel"/>
</dbReference>
<evidence type="ECO:0000256" key="8">
    <source>
        <dbReference type="ARBA" id="ARBA00023303"/>
    </source>
</evidence>
<dbReference type="AlphaFoldDB" id="A0A8J1UEL8"/>
<keyword evidence="3 10" id="KW-0812">Transmembrane</keyword>
<dbReference type="Proteomes" id="UP000749559">
    <property type="component" value="Unassembled WGS sequence"/>
</dbReference>
<dbReference type="GO" id="GO:0005249">
    <property type="term" value="F:voltage-gated potassium channel activity"/>
    <property type="evidence" value="ECO:0007669"/>
    <property type="project" value="InterPro"/>
</dbReference>
<name>A0A8J1UEL8_OWEFU</name>
<proteinExistence type="predicted"/>
<evidence type="ECO:0000256" key="9">
    <source>
        <dbReference type="SAM" id="MobiDB-lite"/>
    </source>
</evidence>
<dbReference type="OrthoDB" id="421226at2759"/>
<dbReference type="GO" id="GO:0005223">
    <property type="term" value="F:intracellularly cGMP-activated cation channel activity"/>
    <property type="evidence" value="ECO:0007669"/>
    <property type="project" value="TreeGrafter"/>
</dbReference>
<dbReference type="FunFam" id="1.10.287.630:FF:000001">
    <property type="entry name" value="Cyclic nucleotide-gated channel alpha 3"/>
    <property type="match status" value="1"/>
</dbReference>
<keyword evidence="7" id="KW-1071">Ligand-gated ion channel</keyword>
<evidence type="ECO:0000256" key="7">
    <source>
        <dbReference type="ARBA" id="ARBA00023286"/>
    </source>
</evidence>
<comment type="subcellular location">
    <subcellularLocation>
        <location evidence="1">Membrane</location>
        <topology evidence="1">Multi-pass membrane protein</topology>
    </subcellularLocation>
</comment>
<feature type="transmembrane region" description="Helical" evidence="10">
    <location>
        <begin position="102"/>
        <end position="126"/>
    </location>
</feature>
<dbReference type="PANTHER" id="PTHR45638">
    <property type="entry name" value="CYCLIC NUCLEOTIDE-GATED CATION CHANNEL SUBUNIT A"/>
    <property type="match status" value="1"/>
</dbReference>
<feature type="region of interest" description="Disordered" evidence="9">
    <location>
        <begin position="21"/>
        <end position="63"/>
    </location>
</feature>
<accession>A0A8J1UEL8</accession>
<keyword evidence="5" id="KW-0406">Ion transport</keyword>
<keyword evidence="12" id="KW-1185">Reference proteome</keyword>
<dbReference type="CDD" id="cd00038">
    <property type="entry name" value="CAP_ED"/>
    <property type="match status" value="1"/>
</dbReference>
<dbReference type="SMART" id="SM00100">
    <property type="entry name" value="cNMP"/>
    <property type="match status" value="1"/>
</dbReference>